<dbReference type="AlphaFoldDB" id="A0A841H2B2"/>
<comment type="caution">
    <text evidence="2">The sequence shown here is derived from an EMBL/GenBank/DDBJ whole genome shotgun (WGS) entry which is preliminary data.</text>
</comment>
<evidence type="ECO:0000256" key="1">
    <source>
        <dbReference type="SAM" id="MobiDB-lite"/>
    </source>
</evidence>
<accession>A0A841H2B2</accession>
<evidence type="ECO:0000313" key="2">
    <source>
        <dbReference type="EMBL" id="MBB6072140.1"/>
    </source>
</evidence>
<dbReference type="Proteomes" id="UP000582837">
    <property type="component" value="Unassembled WGS sequence"/>
</dbReference>
<name>A0A841H2B2_9BACT</name>
<reference evidence="2 3" key="1">
    <citation type="submission" date="2020-08" db="EMBL/GenBank/DDBJ databases">
        <title>Genomic Encyclopedia of Type Strains, Phase IV (KMG-IV): sequencing the most valuable type-strain genomes for metagenomic binning, comparative biology and taxonomic classification.</title>
        <authorList>
            <person name="Goeker M."/>
        </authorList>
    </citation>
    <scope>NUCLEOTIDE SEQUENCE [LARGE SCALE GENOMIC DNA]</scope>
    <source>
        <strain evidence="2 3">DSM 29007</strain>
    </source>
</reference>
<gene>
    <name evidence="2" type="ORF">HNQ61_003801</name>
</gene>
<proteinExistence type="predicted"/>
<feature type="region of interest" description="Disordered" evidence="1">
    <location>
        <begin position="1"/>
        <end position="38"/>
    </location>
</feature>
<sequence>MSADELDRSLATPVTAPQTRRVASTAPRAPRESSGSDP</sequence>
<evidence type="ECO:0000313" key="3">
    <source>
        <dbReference type="Proteomes" id="UP000582837"/>
    </source>
</evidence>
<keyword evidence="3" id="KW-1185">Reference proteome</keyword>
<dbReference type="EMBL" id="JACHIA010000012">
    <property type="protein sequence ID" value="MBB6072140.1"/>
    <property type="molecule type" value="Genomic_DNA"/>
</dbReference>
<protein>
    <submittedName>
        <fullName evidence="2">Uncharacterized protein</fullName>
    </submittedName>
</protein>
<organism evidence="2 3">
    <name type="scientific">Longimicrobium terrae</name>
    <dbReference type="NCBI Taxonomy" id="1639882"/>
    <lineage>
        <taxon>Bacteria</taxon>
        <taxon>Pseudomonadati</taxon>
        <taxon>Gemmatimonadota</taxon>
        <taxon>Longimicrobiia</taxon>
        <taxon>Longimicrobiales</taxon>
        <taxon>Longimicrobiaceae</taxon>
        <taxon>Longimicrobium</taxon>
    </lineage>
</organism>